<evidence type="ECO:0000256" key="1">
    <source>
        <dbReference type="ARBA" id="ARBA00022448"/>
    </source>
</evidence>
<dbReference type="SUPFAM" id="SSF52540">
    <property type="entry name" value="P-loop containing nucleoside triphosphate hydrolases"/>
    <property type="match status" value="1"/>
</dbReference>
<dbReference type="AlphaFoldDB" id="A0A7H9FM41"/>
<evidence type="ECO:0000256" key="3">
    <source>
        <dbReference type="ARBA" id="ARBA00022840"/>
    </source>
</evidence>
<dbReference type="GO" id="GO:0016887">
    <property type="term" value="F:ATP hydrolysis activity"/>
    <property type="evidence" value="ECO:0007669"/>
    <property type="project" value="InterPro"/>
</dbReference>
<dbReference type="PANTHER" id="PTHR42939:SF1">
    <property type="entry name" value="ABC TRANSPORTER ATP-BINDING PROTEIN ALBC-RELATED"/>
    <property type="match status" value="1"/>
</dbReference>
<sequence length="220" mass="25282">MYLDSITKKFDLEVFCDITFEFIEGRRYAIFGKNGSGKTTLLNIMNGNILPDSGKLDFGKYNIMFIRNNSIPFPFMSAMDFIVQSCELKNVVYDKIKILKLIDEFGLTEREEELLVTYSKGMQYKVLLIIALLSNIDILLLDEPFSELDMVTLNKLDNLFKTYMQSATLIFTSHSIEIANKVADEILILSKNELKTIAHKEESGNFGIVEIELIREMEEK</sequence>
<keyword evidence="1" id="KW-0813">Transport</keyword>
<dbReference type="PANTHER" id="PTHR42939">
    <property type="entry name" value="ABC TRANSPORTER ATP-BINDING PROTEIN ALBC-RELATED"/>
    <property type="match status" value="1"/>
</dbReference>
<dbReference type="Pfam" id="PF00005">
    <property type="entry name" value="ABC_tran"/>
    <property type="match status" value="1"/>
</dbReference>
<dbReference type="Proteomes" id="UP000510865">
    <property type="component" value="Chromosome"/>
</dbReference>
<protein>
    <submittedName>
        <fullName evidence="5">ABC transporter ATP-binding protein</fullName>
    </submittedName>
</protein>
<dbReference type="PROSITE" id="PS50893">
    <property type="entry name" value="ABC_TRANSPORTER_2"/>
    <property type="match status" value="1"/>
</dbReference>
<keyword evidence="3 5" id="KW-0067">ATP-binding</keyword>
<feature type="domain" description="ABC transporter" evidence="4">
    <location>
        <begin position="1"/>
        <end position="216"/>
    </location>
</feature>
<dbReference type="SMART" id="SM00382">
    <property type="entry name" value="AAA"/>
    <property type="match status" value="1"/>
</dbReference>
<evidence type="ECO:0000313" key="5">
    <source>
        <dbReference type="EMBL" id="QLL99043.1"/>
    </source>
</evidence>
<dbReference type="EMBL" id="CP054134">
    <property type="protein sequence ID" value="QLL99043.1"/>
    <property type="molecule type" value="Genomic_DNA"/>
</dbReference>
<evidence type="ECO:0000313" key="6">
    <source>
        <dbReference type="Proteomes" id="UP000510865"/>
    </source>
</evidence>
<dbReference type="GO" id="GO:0005524">
    <property type="term" value="F:ATP binding"/>
    <property type="evidence" value="ECO:0007669"/>
    <property type="project" value="UniProtKB-KW"/>
</dbReference>
<dbReference type="Gene3D" id="3.40.50.300">
    <property type="entry name" value="P-loop containing nucleotide triphosphate hydrolases"/>
    <property type="match status" value="1"/>
</dbReference>
<evidence type="ECO:0000256" key="2">
    <source>
        <dbReference type="ARBA" id="ARBA00022741"/>
    </source>
</evidence>
<dbReference type="InterPro" id="IPR051782">
    <property type="entry name" value="ABC_Transporter_VariousFunc"/>
</dbReference>
<dbReference type="InterPro" id="IPR027417">
    <property type="entry name" value="P-loop_NTPase"/>
</dbReference>
<dbReference type="InterPro" id="IPR003439">
    <property type="entry name" value="ABC_transporter-like_ATP-bd"/>
</dbReference>
<dbReference type="RefSeq" id="WP_180833354.1">
    <property type="nucleotide sequence ID" value="NZ_CP054134.1"/>
</dbReference>
<organism evidence="5 6">
    <name type="scientific">Streptococcus oralis subsp. oralis</name>
    <dbReference type="NCBI Taxonomy" id="1891914"/>
    <lineage>
        <taxon>Bacteria</taxon>
        <taxon>Bacillati</taxon>
        <taxon>Bacillota</taxon>
        <taxon>Bacilli</taxon>
        <taxon>Lactobacillales</taxon>
        <taxon>Streptococcaceae</taxon>
        <taxon>Streptococcus</taxon>
    </lineage>
</organism>
<dbReference type="InterPro" id="IPR003593">
    <property type="entry name" value="AAA+_ATPase"/>
</dbReference>
<accession>A0A7H9FM41</accession>
<evidence type="ECO:0000259" key="4">
    <source>
        <dbReference type="PROSITE" id="PS50893"/>
    </source>
</evidence>
<reference evidence="5 6" key="1">
    <citation type="submission" date="2020-05" db="EMBL/GenBank/DDBJ databases">
        <title>A novel sialic acid binding adhesin present in multiple species contributes to the pathogenesis of Infective endocarditis.</title>
        <authorList>
            <person name="Gaytan M.O."/>
            <person name="Singh A.K."/>
            <person name="Woodiga S.A."/>
            <person name="Patel S.A."/>
            <person name="Ann S.-S."/>
            <person name="Vera-Ponce de Leon A."/>
            <person name="McGrath S."/>
            <person name="Miller A."/>
            <person name="Bush J."/>
            <person name="van der Linden M."/>
            <person name="Magrini V."/>
            <person name="Wilson R.K."/>
            <person name="Kitten T."/>
            <person name="King S.J."/>
        </authorList>
    </citation>
    <scope>NUCLEOTIDE SEQUENCE [LARGE SCALE GENOMIC DNA]</scope>
    <source>
        <strain evidence="5 6">SN51445</strain>
    </source>
</reference>
<keyword evidence="2" id="KW-0547">Nucleotide-binding</keyword>
<name>A0A7H9FM41_STROR</name>
<proteinExistence type="predicted"/>
<gene>
    <name evidence="5" type="ORF">HRE59_08540</name>
</gene>